<gene>
    <name evidence="4" type="primary">AUGUSTUS-3.0.2_08770</name>
    <name evidence="4" type="ORF">TcasGA2_TC008770</name>
</gene>
<protein>
    <submittedName>
        <fullName evidence="4">Pupal cuticle protein Edg-84A-like Protein</fullName>
    </submittedName>
</protein>
<dbReference type="PhylomeDB" id="D6WRT4"/>
<evidence type="ECO:0000256" key="3">
    <source>
        <dbReference type="SAM" id="SignalP"/>
    </source>
</evidence>
<dbReference type="EMBL" id="KQ971354">
    <property type="protein sequence ID" value="EFA05952.1"/>
    <property type="molecule type" value="Genomic_DNA"/>
</dbReference>
<name>D6WRT4_TRICA</name>
<keyword evidence="1 2" id="KW-0193">Cuticle</keyword>
<dbReference type="GO" id="GO:0031012">
    <property type="term" value="C:extracellular matrix"/>
    <property type="evidence" value="ECO:0000318"/>
    <property type="project" value="GO_Central"/>
</dbReference>
<dbReference type="PROSITE" id="PS51155">
    <property type="entry name" value="CHIT_BIND_RR_2"/>
    <property type="match status" value="1"/>
</dbReference>
<feature type="signal peptide" evidence="3">
    <location>
        <begin position="1"/>
        <end position="20"/>
    </location>
</feature>
<dbReference type="Pfam" id="PF00379">
    <property type="entry name" value="Chitin_bind_4"/>
    <property type="match status" value="1"/>
</dbReference>
<accession>D6WRT4</accession>
<dbReference type="PRINTS" id="PR00947">
    <property type="entry name" value="CUTICLE"/>
</dbReference>
<dbReference type="InterPro" id="IPR000618">
    <property type="entry name" value="Insect_cuticle"/>
</dbReference>
<feature type="chain" id="PRO_5003090108" evidence="3">
    <location>
        <begin position="21"/>
        <end position="125"/>
    </location>
</feature>
<evidence type="ECO:0000256" key="2">
    <source>
        <dbReference type="PROSITE-ProRule" id="PRU00497"/>
    </source>
</evidence>
<dbReference type="InterPro" id="IPR051217">
    <property type="entry name" value="Insect_Cuticle_Struc_Prot"/>
</dbReference>
<dbReference type="Proteomes" id="UP000007266">
    <property type="component" value="Linkage group 7"/>
</dbReference>
<evidence type="ECO:0000313" key="4">
    <source>
        <dbReference type="EMBL" id="EFA05952.1"/>
    </source>
</evidence>
<dbReference type="PANTHER" id="PTHR12236:SF75">
    <property type="entry name" value="CUTICULAR PROTEIN 62BB, ISOFORM A"/>
    <property type="match status" value="1"/>
</dbReference>
<evidence type="ECO:0000313" key="5">
    <source>
        <dbReference type="Proteomes" id="UP000007266"/>
    </source>
</evidence>
<reference evidence="4 5" key="2">
    <citation type="journal article" date="2010" name="Nucleic Acids Res.">
        <title>BeetleBase in 2010: revisions to provide comprehensive genomic information for Tribolium castaneum.</title>
        <authorList>
            <person name="Kim H.S."/>
            <person name="Murphy T."/>
            <person name="Xia J."/>
            <person name="Caragea D."/>
            <person name="Park Y."/>
            <person name="Beeman R.W."/>
            <person name="Lorenzen M.D."/>
            <person name="Butcher S."/>
            <person name="Manak J.R."/>
            <person name="Brown S.J."/>
        </authorList>
    </citation>
    <scope>GENOME REANNOTATION</scope>
    <source>
        <strain evidence="4 5">Georgia GA2</strain>
    </source>
</reference>
<keyword evidence="3" id="KW-0732">Signal</keyword>
<dbReference type="OrthoDB" id="6630685at2759"/>
<dbReference type="AlphaFoldDB" id="D6WRT4"/>
<dbReference type="PANTHER" id="PTHR12236">
    <property type="entry name" value="STRUCTURAL CONTITUENT OF CUTICLE"/>
    <property type="match status" value="1"/>
</dbReference>
<reference evidence="4 5" key="1">
    <citation type="journal article" date="2008" name="Nature">
        <title>The genome of the model beetle and pest Tribolium castaneum.</title>
        <authorList>
            <consortium name="Tribolium Genome Sequencing Consortium"/>
            <person name="Richards S."/>
            <person name="Gibbs R.A."/>
            <person name="Weinstock G.M."/>
            <person name="Brown S.J."/>
            <person name="Denell R."/>
            <person name="Beeman R.W."/>
            <person name="Gibbs R."/>
            <person name="Beeman R.W."/>
            <person name="Brown S.J."/>
            <person name="Bucher G."/>
            <person name="Friedrich M."/>
            <person name="Grimmelikhuijzen C.J."/>
            <person name="Klingler M."/>
            <person name="Lorenzen M."/>
            <person name="Richards S."/>
            <person name="Roth S."/>
            <person name="Schroder R."/>
            <person name="Tautz D."/>
            <person name="Zdobnov E.M."/>
            <person name="Muzny D."/>
            <person name="Gibbs R.A."/>
            <person name="Weinstock G.M."/>
            <person name="Attaway T."/>
            <person name="Bell S."/>
            <person name="Buhay C.J."/>
            <person name="Chandrabose M.N."/>
            <person name="Chavez D."/>
            <person name="Clerk-Blankenburg K.P."/>
            <person name="Cree A."/>
            <person name="Dao M."/>
            <person name="Davis C."/>
            <person name="Chacko J."/>
            <person name="Dinh H."/>
            <person name="Dugan-Rocha S."/>
            <person name="Fowler G."/>
            <person name="Garner T.T."/>
            <person name="Garnes J."/>
            <person name="Gnirke A."/>
            <person name="Hawes A."/>
            <person name="Hernandez J."/>
            <person name="Hines S."/>
            <person name="Holder M."/>
            <person name="Hume J."/>
            <person name="Jhangiani S.N."/>
            <person name="Joshi V."/>
            <person name="Khan Z.M."/>
            <person name="Jackson L."/>
            <person name="Kovar C."/>
            <person name="Kowis A."/>
            <person name="Lee S."/>
            <person name="Lewis L.R."/>
            <person name="Margolis J."/>
            <person name="Morgan M."/>
            <person name="Nazareth L.V."/>
            <person name="Nguyen N."/>
            <person name="Okwuonu G."/>
            <person name="Parker D."/>
            <person name="Richards S."/>
            <person name="Ruiz S.J."/>
            <person name="Santibanez J."/>
            <person name="Savard J."/>
            <person name="Scherer S.E."/>
            <person name="Schneider B."/>
            <person name="Sodergren E."/>
            <person name="Tautz D."/>
            <person name="Vattahil S."/>
            <person name="Villasana D."/>
            <person name="White C.S."/>
            <person name="Wright R."/>
            <person name="Park Y."/>
            <person name="Beeman R.W."/>
            <person name="Lord J."/>
            <person name="Oppert B."/>
            <person name="Lorenzen M."/>
            <person name="Brown S."/>
            <person name="Wang L."/>
            <person name="Savard J."/>
            <person name="Tautz D."/>
            <person name="Richards S."/>
            <person name="Weinstock G."/>
            <person name="Gibbs R.A."/>
            <person name="Liu Y."/>
            <person name="Worley K."/>
            <person name="Weinstock G."/>
            <person name="Elsik C.G."/>
            <person name="Reese J.T."/>
            <person name="Elhaik E."/>
            <person name="Landan G."/>
            <person name="Graur D."/>
            <person name="Arensburger P."/>
            <person name="Atkinson P."/>
            <person name="Beeman R.W."/>
            <person name="Beidler J."/>
            <person name="Brown S.J."/>
            <person name="Demuth J.P."/>
            <person name="Drury D.W."/>
            <person name="Du Y.Z."/>
            <person name="Fujiwara H."/>
            <person name="Lorenzen M."/>
            <person name="Maselli V."/>
            <person name="Osanai M."/>
            <person name="Park Y."/>
            <person name="Robertson H.M."/>
            <person name="Tu Z."/>
            <person name="Wang J.J."/>
            <person name="Wang S."/>
            <person name="Richards S."/>
            <person name="Song H."/>
            <person name="Zhang L."/>
            <person name="Sodergren E."/>
            <person name="Werner D."/>
            <person name="Stanke M."/>
            <person name="Morgenstern B."/>
            <person name="Solovyev V."/>
            <person name="Kosarev P."/>
            <person name="Brown G."/>
            <person name="Chen H.C."/>
            <person name="Ermolaeva O."/>
            <person name="Hlavina W."/>
            <person name="Kapustin Y."/>
            <person name="Kiryutin B."/>
            <person name="Kitts P."/>
            <person name="Maglott D."/>
            <person name="Pruitt K."/>
            <person name="Sapojnikov V."/>
            <person name="Souvorov A."/>
            <person name="Mackey A.J."/>
            <person name="Waterhouse R.M."/>
            <person name="Wyder S."/>
            <person name="Zdobnov E.M."/>
            <person name="Zdobnov E.M."/>
            <person name="Wyder S."/>
            <person name="Kriventseva E.V."/>
            <person name="Kadowaki T."/>
            <person name="Bork P."/>
            <person name="Aranda M."/>
            <person name="Bao R."/>
            <person name="Beermann A."/>
            <person name="Berns N."/>
            <person name="Bolognesi R."/>
            <person name="Bonneton F."/>
            <person name="Bopp D."/>
            <person name="Brown S.J."/>
            <person name="Bucher G."/>
            <person name="Butts T."/>
            <person name="Chaumot A."/>
            <person name="Denell R.E."/>
            <person name="Ferrier D.E."/>
            <person name="Friedrich M."/>
            <person name="Gordon C.M."/>
            <person name="Jindra M."/>
            <person name="Klingler M."/>
            <person name="Lan Q."/>
            <person name="Lattorff H.M."/>
            <person name="Laudet V."/>
            <person name="von Levetsow C."/>
            <person name="Liu Z."/>
            <person name="Lutz R."/>
            <person name="Lynch J.A."/>
            <person name="da Fonseca R.N."/>
            <person name="Posnien N."/>
            <person name="Reuter R."/>
            <person name="Roth S."/>
            <person name="Savard J."/>
            <person name="Schinko J.B."/>
            <person name="Schmitt C."/>
            <person name="Schoppmeier M."/>
            <person name="Schroder R."/>
            <person name="Shippy T.D."/>
            <person name="Simonnet F."/>
            <person name="Marques-Souza H."/>
            <person name="Tautz D."/>
            <person name="Tomoyasu Y."/>
            <person name="Trauner J."/>
            <person name="Van der Zee M."/>
            <person name="Vervoort M."/>
            <person name="Wittkopp N."/>
            <person name="Wimmer E.A."/>
            <person name="Yang X."/>
            <person name="Jones A.K."/>
            <person name="Sattelle D.B."/>
            <person name="Ebert P.R."/>
            <person name="Nelson D."/>
            <person name="Scott J.G."/>
            <person name="Beeman R.W."/>
            <person name="Muthukrishnan S."/>
            <person name="Kramer K.J."/>
            <person name="Arakane Y."/>
            <person name="Beeman R.W."/>
            <person name="Zhu Q."/>
            <person name="Hogenkamp D."/>
            <person name="Dixit R."/>
            <person name="Oppert B."/>
            <person name="Jiang H."/>
            <person name="Zou Z."/>
            <person name="Marshall J."/>
            <person name="Elpidina E."/>
            <person name="Vinokurov K."/>
            <person name="Oppert C."/>
            <person name="Zou Z."/>
            <person name="Evans J."/>
            <person name="Lu Z."/>
            <person name="Zhao P."/>
            <person name="Sumathipala N."/>
            <person name="Altincicek B."/>
            <person name="Vilcinskas A."/>
            <person name="Williams M."/>
            <person name="Hultmark D."/>
            <person name="Hetru C."/>
            <person name="Jiang H."/>
            <person name="Grimmelikhuijzen C.J."/>
            <person name="Hauser F."/>
            <person name="Cazzamali G."/>
            <person name="Williamson M."/>
            <person name="Park Y."/>
            <person name="Li B."/>
            <person name="Tanaka Y."/>
            <person name="Predel R."/>
            <person name="Neupert S."/>
            <person name="Schachtner J."/>
            <person name="Verleyen P."/>
            <person name="Raible F."/>
            <person name="Bork P."/>
            <person name="Friedrich M."/>
            <person name="Walden K.K."/>
            <person name="Robertson H.M."/>
            <person name="Angeli S."/>
            <person name="Foret S."/>
            <person name="Bucher G."/>
            <person name="Schuetz S."/>
            <person name="Maleszka R."/>
            <person name="Wimmer E.A."/>
            <person name="Beeman R.W."/>
            <person name="Lorenzen M."/>
            <person name="Tomoyasu Y."/>
            <person name="Miller S.C."/>
            <person name="Grossmann D."/>
            <person name="Bucher G."/>
        </authorList>
    </citation>
    <scope>NUCLEOTIDE SEQUENCE [LARGE SCALE GENOMIC DNA]</scope>
    <source>
        <strain evidence="4 5">Georgia GA2</strain>
    </source>
</reference>
<evidence type="ECO:0000256" key="1">
    <source>
        <dbReference type="ARBA" id="ARBA00022460"/>
    </source>
</evidence>
<dbReference type="GO" id="GO:0042302">
    <property type="term" value="F:structural constituent of cuticle"/>
    <property type="evidence" value="ECO:0007669"/>
    <property type="project" value="UniProtKB-UniRule"/>
</dbReference>
<dbReference type="PROSITE" id="PS00233">
    <property type="entry name" value="CHIT_BIND_RR_1"/>
    <property type="match status" value="1"/>
</dbReference>
<proteinExistence type="predicted"/>
<sequence>MALKKILLAISLIHLSVAEAENLPYSHLVRIPSASKIVNAVIQEPATTRPHYNFNYQVQDPYSGDRKSQVEVRHGNVVQGSYSLIEPDGTRRIVDYYADPISGFKAEVRKEILNNKLFVNSNDYY</sequence>
<dbReference type="InterPro" id="IPR031311">
    <property type="entry name" value="CHIT_BIND_RR_consensus"/>
</dbReference>
<dbReference type="KEGG" id="tca:103313729"/>
<dbReference type="InParanoid" id="D6WRT4"/>
<dbReference type="HOGENOM" id="CLU_075165_3_1_1"/>
<organism evidence="4 5">
    <name type="scientific">Tribolium castaneum</name>
    <name type="common">Red flour beetle</name>
    <dbReference type="NCBI Taxonomy" id="7070"/>
    <lineage>
        <taxon>Eukaryota</taxon>
        <taxon>Metazoa</taxon>
        <taxon>Ecdysozoa</taxon>
        <taxon>Arthropoda</taxon>
        <taxon>Hexapoda</taxon>
        <taxon>Insecta</taxon>
        <taxon>Pterygota</taxon>
        <taxon>Neoptera</taxon>
        <taxon>Endopterygota</taxon>
        <taxon>Coleoptera</taxon>
        <taxon>Polyphaga</taxon>
        <taxon>Cucujiformia</taxon>
        <taxon>Tenebrionidae</taxon>
        <taxon>Tenebrionidae incertae sedis</taxon>
        <taxon>Tribolium</taxon>
    </lineage>
</organism>
<keyword evidence="5" id="KW-1185">Reference proteome</keyword>